<keyword evidence="3" id="KW-0645">Protease</keyword>
<feature type="domain" description="SCP" evidence="1">
    <location>
        <begin position="261"/>
        <end position="377"/>
    </location>
</feature>
<evidence type="ECO:0000313" key="3">
    <source>
        <dbReference type="EMBL" id="QBP40333.1"/>
    </source>
</evidence>
<sequence length="380" mass="43083">MRFLSTILTLLFVAYLTSPLWEKPASDYVDVSFLDTIDAQVIKGYEFFKNQPFIENTINDLSNTVTTLPAKLTNEVNKSTYDPVTQLEKPTLATPTDGLFSVHNIQVGDKLEAVNNELGKAKRTTLNEYGSKWHTFHTNYQNFLMVSFDDSSRVNGLFTNNDLIASSYGIKLNSPKTVVQETLGQPLKHIQKDNINYILNDHGEMETFLIENIYVTVFYDVHENNTVTAIQIISDSLENKKNSLYGETSDALRDGFEFQLFDLTNAARVHHKVPPVKWESTVRGTAYKHSLDMASQNYFNHTNLAGQSPFDRMTMDDINYSVAGENLAYGQSSSIFAHEGLMNSIGHRKNLLKRDFKLLGVGVAFNDENQPYFTENFYTP</sequence>
<protein>
    <submittedName>
        <fullName evidence="3">Serine protease</fullName>
    </submittedName>
</protein>
<dbReference type="CDD" id="cd05379">
    <property type="entry name" value="CAP_bacterial"/>
    <property type="match status" value="1"/>
</dbReference>
<dbReference type="Proteomes" id="UP000294292">
    <property type="component" value="Chromosome"/>
</dbReference>
<evidence type="ECO:0000259" key="2">
    <source>
        <dbReference type="Pfam" id="PF14504"/>
    </source>
</evidence>
<dbReference type="InterPro" id="IPR029410">
    <property type="entry name" value="CAP_assoc"/>
</dbReference>
<dbReference type="AlphaFoldDB" id="A0A4P6ZVR9"/>
<dbReference type="Pfam" id="PF14504">
    <property type="entry name" value="CAP_assoc_N"/>
    <property type="match status" value="1"/>
</dbReference>
<dbReference type="RefSeq" id="WP_134209067.1">
    <property type="nucleotide sequence ID" value="NZ_CP038015.1"/>
</dbReference>
<dbReference type="GO" id="GO:0006508">
    <property type="term" value="P:proteolysis"/>
    <property type="evidence" value="ECO:0007669"/>
    <property type="project" value="UniProtKB-KW"/>
</dbReference>
<keyword evidence="4" id="KW-1185">Reference proteome</keyword>
<dbReference type="Pfam" id="PF00188">
    <property type="entry name" value="CAP"/>
    <property type="match status" value="1"/>
</dbReference>
<name>A0A4P6ZVR9_9BACL</name>
<feature type="domain" description="CAP-associated" evidence="2">
    <location>
        <begin position="108"/>
        <end position="242"/>
    </location>
</feature>
<accession>A0A4P6ZVR9</accession>
<dbReference type="OrthoDB" id="9783944at2"/>
<evidence type="ECO:0000259" key="1">
    <source>
        <dbReference type="Pfam" id="PF00188"/>
    </source>
</evidence>
<dbReference type="SUPFAM" id="SSF55797">
    <property type="entry name" value="PR-1-like"/>
    <property type="match status" value="1"/>
</dbReference>
<gene>
    <name evidence="3" type="ORF">E2636_03830</name>
</gene>
<dbReference type="KEGG" id="panc:E2636_03830"/>
<dbReference type="Gene3D" id="3.40.33.10">
    <property type="entry name" value="CAP"/>
    <property type="match status" value="1"/>
</dbReference>
<dbReference type="InterPro" id="IPR035940">
    <property type="entry name" value="CAP_sf"/>
</dbReference>
<dbReference type="EMBL" id="CP038015">
    <property type="protein sequence ID" value="QBP40333.1"/>
    <property type="molecule type" value="Genomic_DNA"/>
</dbReference>
<reference evidence="3 4" key="1">
    <citation type="submission" date="2019-03" db="EMBL/GenBank/DDBJ databases">
        <title>Complete genome sequence of Paenisporosarcina antarctica CGMCC 1.6503T.</title>
        <authorList>
            <person name="Rong J.-C."/>
            <person name="Chi N.-Y."/>
            <person name="Zhang Q.-F."/>
        </authorList>
    </citation>
    <scope>NUCLEOTIDE SEQUENCE [LARGE SCALE GENOMIC DNA]</scope>
    <source>
        <strain evidence="3 4">CGMCC 1.6503</strain>
    </source>
</reference>
<proteinExistence type="predicted"/>
<dbReference type="GO" id="GO:0008233">
    <property type="term" value="F:peptidase activity"/>
    <property type="evidence" value="ECO:0007669"/>
    <property type="project" value="UniProtKB-KW"/>
</dbReference>
<dbReference type="PANTHER" id="PTHR31157">
    <property type="entry name" value="SCP DOMAIN-CONTAINING PROTEIN"/>
    <property type="match status" value="1"/>
</dbReference>
<dbReference type="PANTHER" id="PTHR31157:SF1">
    <property type="entry name" value="SCP DOMAIN-CONTAINING PROTEIN"/>
    <property type="match status" value="1"/>
</dbReference>
<keyword evidence="3" id="KW-0378">Hydrolase</keyword>
<evidence type="ECO:0000313" key="4">
    <source>
        <dbReference type="Proteomes" id="UP000294292"/>
    </source>
</evidence>
<organism evidence="3 4">
    <name type="scientific">Paenisporosarcina antarctica</name>
    <dbReference type="NCBI Taxonomy" id="417367"/>
    <lineage>
        <taxon>Bacteria</taxon>
        <taxon>Bacillati</taxon>
        <taxon>Bacillota</taxon>
        <taxon>Bacilli</taxon>
        <taxon>Bacillales</taxon>
        <taxon>Caryophanaceae</taxon>
        <taxon>Paenisporosarcina</taxon>
    </lineage>
</organism>
<dbReference type="InterPro" id="IPR014044">
    <property type="entry name" value="CAP_dom"/>
</dbReference>